<dbReference type="Gene3D" id="6.10.250.690">
    <property type="match status" value="1"/>
</dbReference>
<dbReference type="KEGG" id="xyk:GT347_09800"/>
<dbReference type="InterPro" id="IPR011006">
    <property type="entry name" value="CheY-like_superfamily"/>
</dbReference>
<evidence type="ECO:0000256" key="6">
    <source>
        <dbReference type="ARBA" id="ARBA00023125"/>
    </source>
</evidence>
<feature type="domain" description="Response regulatory" evidence="10">
    <location>
        <begin position="8"/>
        <end position="121"/>
    </location>
</feature>
<evidence type="ECO:0000259" key="11">
    <source>
        <dbReference type="PROSITE" id="PS51755"/>
    </source>
</evidence>
<dbReference type="SUPFAM" id="SSF52172">
    <property type="entry name" value="CheY-like"/>
    <property type="match status" value="1"/>
</dbReference>
<evidence type="ECO:0000256" key="3">
    <source>
        <dbReference type="ARBA" id="ARBA00022553"/>
    </source>
</evidence>
<comment type="subcellular location">
    <subcellularLocation>
        <location evidence="1">Cytoplasm</location>
    </subcellularLocation>
</comment>
<dbReference type="GO" id="GO:0000976">
    <property type="term" value="F:transcription cis-regulatory region binding"/>
    <property type="evidence" value="ECO:0007669"/>
    <property type="project" value="TreeGrafter"/>
</dbReference>
<keyword evidence="13" id="KW-1185">Reference proteome</keyword>
<dbReference type="GO" id="GO:0005829">
    <property type="term" value="C:cytosol"/>
    <property type="evidence" value="ECO:0007669"/>
    <property type="project" value="TreeGrafter"/>
</dbReference>
<protein>
    <submittedName>
        <fullName evidence="12">Response regulator</fullName>
    </submittedName>
</protein>
<feature type="DNA-binding region" description="OmpR/PhoB-type" evidence="9">
    <location>
        <begin position="135"/>
        <end position="235"/>
    </location>
</feature>
<evidence type="ECO:0000259" key="10">
    <source>
        <dbReference type="PROSITE" id="PS50110"/>
    </source>
</evidence>
<dbReference type="InterPro" id="IPR039420">
    <property type="entry name" value="WalR-like"/>
</dbReference>
<dbReference type="Gene3D" id="1.10.10.10">
    <property type="entry name" value="Winged helix-like DNA-binding domain superfamily/Winged helix DNA-binding domain"/>
    <property type="match status" value="1"/>
</dbReference>
<evidence type="ECO:0000313" key="13">
    <source>
        <dbReference type="Proteomes" id="UP000464787"/>
    </source>
</evidence>
<dbReference type="Gene3D" id="3.40.50.2300">
    <property type="match status" value="1"/>
</dbReference>
<keyword evidence="2" id="KW-0963">Cytoplasm</keyword>
<dbReference type="Pfam" id="PF00072">
    <property type="entry name" value="Response_reg"/>
    <property type="match status" value="1"/>
</dbReference>
<dbReference type="PANTHER" id="PTHR48111">
    <property type="entry name" value="REGULATOR OF RPOS"/>
    <property type="match status" value="1"/>
</dbReference>
<accession>A0A857J5G8</accession>
<feature type="modified residue" description="4-aspartylphosphate" evidence="8">
    <location>
        <position position="57"/>
    </location>
</feature>
<evidence type="ECO:0000256" key="1">
    <source>
        <dbReference type="ARBA" id="ARBA00004496"/>
    </source>
</evidence>
<evidence type="ECO:0000256" key="4">
    <source>
        <dbReference type="ARBA" id="ARBA00023012"/>
    </source>
</evidence>
<dbReference type="PROSITE" id="PS51755">
    <property type="entry name" value="OMPR_PHOB"/>
    <property type="match status" value="1"/>
</dbReference>
<sequence>MNRISRPLVLLVDDDLAETDGLRSFLSDFGFTVQVAQDSETVQRLIASERPQLVVMDLVLSRANGLALMQQLKRDAQIPVILASRRNDTADRIVGLELGADDFMCKPFEPRELLARMRAILRRLPEREALPAAAPRGLQVGRWELRRDERRLVSADEEVVSLSASEYRLLMAFLAAPRMVLSRQQLMTTARGRDMRDLDRGIDLLVSRLRRKLEDDSTAAPLIRTVRGCGYIYEPPNPAREWTPAMAHRAAPAHRLSGAQAYA</sequence>
<dbReference type="Proteomes" id="UP000464787">
    <property type="component" value="Chromosome"/>
</dbReference>
<evidence type="ECO:0000256" key="7">
    <source>
        <dbReference type="ARBA" id="ARBA00023163"/>
    </source>
</evidence>
<dbReference type="RefSeq" id="WP_160551779.1">
    <property type="nucleotide sequence ID" value="NZ_CP047650.1"/>
</dbReference>
<dbReference type="SUPFAM" id="SSF46894">
    <property type="entry name" value="C-terminal effector domain of the bipartite response regulators"/>
    <property type="match status" value="1"/>
</dbReference>
<evidence type="ECO:0000256" key="5">
    <source>
        <dbReference type="ARBA" id="ARBA00023015"/>
    </source>
</evidence>
<dbReference type="PROSITE" id="PS50110">
    <property type="entry name" value="RESPONSE_REGULATORY"/>
    <property type="match status" value="1"/>
</dbReference>
<dbReference type="InterPro" id="IPR016032">
    <property type="entry name" value="Sig_transdc_resp-reg_C-effctor"/>
</dbReference>
<gene>
    <name evidence="12" type="ORF">GT347_09800</name>
</gene>
<organism evidence="12 13">
    <name type="scientific">Xylophilus rhododendri</name>
    <dbReference type="NCBI Taxonomy" id="2697032"/>
    <lineage>
        <taxon>Bacteria</taxon>
        <taxon>Pseudomonadati</taxon>
        <taxon>Pseudomonadota</taxon>
        <taxon>Betaproteobacteria</taxon>
        <taxon>Burkholderiales</taxon>
        <taxon>Xylophilus</taxon>
    </lineage>
</organism>
<evidence type="ECO:0000256" key="8">
    <source>
        <dbReference type="PROSITE-ProRule" id="PRU00169"/>
    </source>
</evidence>
<dbReference type="GO" id="GO:0006355">
    <property type="term" value="P:regulation of DNA-templated transcription"/>
    <property type="evidence" value="ECO:0007669"/>
    <property type="project" value="InterPro"/>
</dbReference>
<reference evidence="12 13" key="1">
    <citation type="submission" date="2020-01" db="EMBL/GenBank/DDBJ databases">
        <title>Genome sequencing of strain KACC 21265.</title>
        <authorList>
            <person name="Heo J."/>
            <person name="Kim S.-J."/>
            <person name="Kim J.-S."/>
            <person name="Hong S.-B."/>
            <person name="Kwon S.-W."/>
        </authorList>
    </citation>
    <scope>NUCLEOTIDE SEQUENCE [LARGE SCALE GENOMIC DNA]</scope>
    <source>
        <strain evidence="12 13">KACC 21265</strain>
    </source>
</reference>
<feature type="domain" description="OmpR/PhoB-type" evidence="11">
    <location>
        <begin position="135"/>
        <end position="235"/>
    </location>
</feature>
<keyword evidence="3 8" id="KW-0597">Phosphoprotein</keyword>
<evidence type="ECO:0000256" key="9">
    <source>
        <dbReference type="PROSITE-ProRule" id="PRU01091"/>
    </source>
</evidence>
<dbReference type="FunFam" id="1.10.10.10:FF:000099">
    <property type="entry name" value="Two-component system response regulator TorR"/>
    <property type="match status" value="1"/>
</dbReference>
<dbReference type="GO" id="GO:0000156">
    <property type="term" value="F:phosphorelay response regulator activity"/>
    <property type="evidence" value="ECO:0007669"/>
    <property type="project" value="TreeGrafter"/>
</dbReference>
<evidence type="ECO:0000313" key="12">
    <source>
        <dbReference type="EMBL" id="QHI98262.1"/>
    </source>
</evidence>
<dbReference type="SMART" id="SM00448">
    <property type="entry name" value="REC"/>
    <property type="match status" value="1"/>
</dbReference>
<dbReference type="InterPro" id="IPR001867">
    <property type="entry name" value="OmpR/PhoB-type_DNA-bd"/>
</dbReference>
<dbReference type="InterPro" id="IPR036388">
    <property type="entry name" value="WH-like_DNA-bd_sf"/>
</dbReference>
<proteinExistence type="predicted"/>
<keyword evidence="6 9" id="KW-0238">DNA-binding</keyword>
<dbReference type="AlphaFoldDB" id="A0A857J5G8"/>
<dbReference type="PANTHER" id="PTHR48111:SF4">
    <property type="entry name" value="DNA-BINDING DUAL TRANSCRIPTIONAL REGULATOR OMPR"/>
    <property type="match status" value="1"/>
</dbReference>
<dbReference type="CDD" id="cd00383">
    <property type="entry name" value="trans_reg_C"/>
    <property type="match status" value="1"/>
</dbReference>
<keyword evidence="7" id="KW-0804">Transcription</keyword>
<keyword evidence="4" id="KW-0902">Two-component regulatory system</keyword>
<name>A0A857J5G8_9BURK</name>
<dbReference type="SMART" id="SM00862">
    <property type="entry name" value="Trans_reg_C"/>
    <property type="match status" value="1"/>
</dbReference>
<dbReference type="InterPro" id="IPR001789">
    <property type="entry name" value="Sig_transdc_resp-reg_receiver"/>
</dbReference>
<dbReference type="EMBL" id="CP047650">
    <property type="protein sequence ID" value="QHI98262.1"/>
    <property type="molecule type" value="Genomic_DNA"/>
</dbReference>
<keyword evidence="5" id="KW-0805">Transcription regulation</keyword>
<dbReference type="GO" id="GO:0032993">
    <property type="term" value="C:protein-DNA complex"/>
    <property type="evidence" value="ECO:0007669"/>
    <property type="project" value="TreeGrafter"/>
</dbReference>
<dbReference type="Pfam" id="PF00486">
    <property type="entry name" value="Trans_reg_C"/>
    <property type="match status" value="1"/>
</dbReference>
<evidence type="ECO:0000256" key="2">
    <source>
        <dbReference type="ARBA" id="ARBA00022490"/>
    </source>
</evidence>